<accession>A0ABN1VPK2</accession>
<feature type="transmembrane region" description="Helical" evidence="1">
    <location>
        <begin position="128"/>
        <end position="146"/>
    </location>
</feature>
<keyword evidence="3" id="KW-1185">Reference proteome</keyword>
<evidence type="ECO:0000313" key="3">
    <source>
        <dbReference type="Proteomes" id="UP001500943"/>
    </source>
</evidence>
<gene>
    <name evidence="2" type="ORF">GCM10009655_18290</name>
</gene>
<keyword evidence="1" id="KW-1133">Transmembrane helix</keyword>
<feature type="transmembrane region" description="Helical" evidence="1">
    <location>
        <begin position="166"/>
        <end position="185"/>
    </location>
</feature>
<feature type="transmembrane region" description="Helical" evidence="1">
    <location>
        <begin position="352"/>
        <end position="372"/>
    </location>
</feature>
<name>A0ABN1VPK2_9MICO</name>
<organism evidence="2 3">
    <name type="scientific">Rhodoglobus aureus</name>
    <dbReference type="NCBI Taxonomy" id="191497"/>
    <lineage>
        <taxon>Bacteria</taxon>
        <taxon>Bacillati</taxon>
        <taxon>Actinomycetota</taxon>
        <taxon>Actinomycetes</taxon>
        <taxon>Micrococcales</taxon>
        <taxon>Microbacteriaceae</taxon>
        <taxon>Rhodoglobus</taxon>
    </lineage>
</organism>
<feature type="transmembrane region" description="Helical" evidence="1">
    <location>
        <begin position="23"/>
        <end position="41"/>
    </location>
</feature>
<reference evidence="2 3" key="1">
    <citation type="journal article" date="2019" name="Int. J. Syst. Evol. Microbiol.">
        <title>The Global Catalogue of Microorganisms (GCM) 10K type strain sequencing project: providing services to taxonomists for standard genome sequencing and annotation.</title>
        <authorList>
            <consortium name="The Broad Institute Genomics Platform"/>
            <consortium name="The Broad Institute Genome Sequencing Center for Infectious Disease"/>
            <person name="Wu L."/>
            <person name="Ma J."/>
        </authorList>
    </citation>
    <scope>NUCLEOTIDE SEQUENCE [LARGE SCALE GENOMIC DNA]</scope>
    <source>
        <strain evidence="2 3">JCM 12762</strain>
    </source>
</reference>
<feature type="transmembrane region" description="Helical" evidence="1">
    <location>
        <begin position="99"/>
        <end position="116"/>
    </location>
</feature>
<feature type="transmembrane region" description="Helical" evidence="1">
    <location>
        <begin position="192"/>
        <end position="208"/>
    </location>
</feature>
<evidence type="ECO:0000313" key="2">
    <source>
        <dbReference type="EMBL" id="GAA1219147.1"/>
    </source>
</evidence>
<feature type="transmembrane region" description="Helical" evidence="1">
    <location>
        <begin position="384"/>
        <end position="407"/>
    </location>
</feature>
<keyword evidence="1" id="KW-0472">Membrane</keyword>
<evidence type="ECO:0000256" key="1">
    <source>
        <dbReference type="SAM" id="Phobius"/>
    </source>
</evidence>
<dbReference type="Proteomes" id="UP001500943">
    <property type="component" value="Unassembled WGS sequence"/>
</dbReference>
<dbReference type="EMBL" id="BAAAKW010000031">
    <property type="protein sequence ID" value="GAA1219147.1"/>
    <property type="molecule type" value="Genomic_DNA"/>
</dbReference>
<evidence type="ECO:0008006" key="4">
    <source>
        <dbReference type="Google" id="ProtNLM"/>
    </source>
</evidence>
<feature type="transmembrane region" description="Helical" evidence="1">
    <location>
        <begin position="240"/>
        <end position="263"/>
    </location>
</feature>
<proteinExistence type="predicted"/>
<keyword evidence="1" id="KW-0812">Transmembrane</keyword>
<sequence>MRFVAVATQLRTEIFRRLGIESLWFLGALGLALFVVTYLAGSAGRGELMFLDGDSMVVPLFSRSVLEGTASNWAMSAVLFVPEILMFLGLLLTDRGIQEAQFLAAVLNFVGLYLVFRVAAVTVAKGNRAALAATAGFVAVCLLALAEGDGDGDSLQLASLLAMNTYYAATVLGAVLTVGLTRRIVASSSPQRVPAILMFVVATVSVFSNPLYLAWVTAPLVVIVLVVCAGAAWGRAPVWAIAALIGGSVLGYLLRIPLAPWIVANPDNYFQPTRSRGSFAYYWSLLVERLSSPAGVLAVAVVIALTLLGAWLTVRSLRQGAIASAVLAAYSWFAPMATTIGFILMGTEAARYLQLWAFAPALALVVLVADARPAKLAAMPWRRLAALAAIPALLGGVMFVVALPAAVERASVADPSLACAVDWVNQSGEVGAGQFWSVRAVKTHVADPAQLIQVDFALRDYAWLVDRADFAQSAVSFLIVDNQSGAFTLPPGAEDLPSTTIDCGRFQIVDYSPASITRP</sequence>
<feature type="transmembrane region" description="Helical" evidence="1">
    <location>
        <begin position="294"/>
        <end position="314"/>
    </location>
</feature>
<feature type="transmembrane region" description="Helical" evidence="1">
    <location>
        <begin position="214"/>
        <end position="233"/>
    </location>
</feature>
<comment type="caution">
    <text evidence="2">The sequence shown here is derived from an EMBL/GenBank/DDBJ whole genome shotgun (WGS) entry which is preliminary data.</text>
</comment>
<feature type="transmembrane region" description="Helical" evidence="1">
    <location>
        <begin position="321"/>
        <end position="346"/>
    </location>
</feature>
<protein>
    <recommendedName>
        <fullName evidence="4">Glycosyltransferase RgtA/B/C/D-like domain-containing protein</fullName>
    </recommendedName>
</protein>